<evidence type="ECO:0000313" key="2">
    <source>
        <dbReference type="Proteomes" id="UP000004407"/>
    </source>
</evidence>
<dbReference type="EMBL" id="AFZZ01000006">
    <property type="protein sequence ID" value="EHJ42157.1"/>
    <property type="molecule type" value="Genomic_DNA"/>
</dbReference>
<sequence length="200" mass="23025">MILLNSLLLGIFILIKLVKMKNIFSVILMMFAILAMVSCDSLNPSERLMVGKWYYSESSMYNDGNKATVESNYEYHDDKTYISNGTVRLVYDVDGVQEVVMLSLAEKGTWSIIDKMQNTNTTDVDIKIVDVSFQGENLTDDRTVIQELVASEKKRLYYDMVIPWKKEWMGESSDRIITLNETTCVTVDKDGNKTERRRIK</sequence>
<organism evidence="1 2">
    <name type="scientific">Leyella stercorea DSM 18206</name>
    <dbReference type="NCBI Taxonomy" id="1002367"/>
    <lineage>
        <taxon>Bacteria</taxon>
        <taxon>Pseudomonadati</taxon>
        <taxon>Bacteroidota</taxon>
        <taxon>Bacteroidia</taxon>
        <taxon>Bacteroidales</taxon>
        <taxon>Prevotellaceae</taxon>
        <taxon>Leyella</taxon>
    </lineage>
</organism>
<reference evidence="1 2" key="1">
    <citation type="submission" date="2011-08" db="EMBL/GenBank/DDBJ databases">
        <authorList>
            <person name="Weinstock G."/>
            <person name="Sodergren E."/>
            <person name="Clifton S."/>
            <person name="Fulton L."/>
            <person name="Fulton B."/>
            <person name="Courtney L."/>
            <person name="Fronick C."/>
            <person name="Harrison M."/>
            <person name="Strong C."/>
            <person name="Farmer C."/>
            <person name="Delahaunty K."/>
            <person name="Markovic C."/>
            <person name="Hall O."/>
            <person name="Minx P."/>
            <person name="Tomlinson C."/>
            <person name="Mitreva M."/>
            <person name="Hou S."/>
            <person name="Chen J."/>
            <person name="Wollam A."/>
            <person name="Pepin K.H."/>
            <person name="Johnson M."/>
            <person name="Bhonagiri V."/>
            <person name="Zhang X."/>
            <person name="Suruliraj S."/>
            <person name="Warren W."/>
            <person name="Chinwalla A."/>
            <person name="Mardis E.R."/>
            <person name="Wilson R.K."/>
        </authorList>
    </citation>
    <scope>NUCLEOTIDE SEQUENCE [LARGE SCALE GENOMIC DNA]</scope>
    <source>
        <strain evidence="1 2">DSM 18206</strain>
    </source>
</reference>
<gene>
    <name evidence="1" type="ORF">HMPREF0673_00030</name>
</gene>
<dbReference type="AlphaFoldDB" id="G6ATU6"/>
<accession>G6ATU6</accession>
<evidence type="ECO:0000313" key="1">
    <source>
        <dbReference type="EMBL" id="EHJ42157.1"/>
    </source>
</evidence>
<protein>
    <submittedName>
        <fullName evidence="1">Uncharacterized protein</fullName>
    </submittedName>
</protein>
<dbReference type="HOGENOM" id="CLU_1365179_0_0_10"/>
<dbReference type="Proteomes" id="UP000004407">
    <property type="component" value="Unassembled WGS sequence"/>
</dbReference>
<proteinExistence type="predicted"/>
<name>G6ATU6_9BACT</name>
<comment type="caution">
    <text evidence="1">The sequence shown here is derived from an EMBL/GenBank/DDBJ whole genome shotgun (WGS) entry which is preliminary data.</text>
</comment>